<dbReference type="RefSeq" id="WP_395811922.1">
    <property type="nucleotide sequence ID" value="NZ_CP043494.1"/>
</dbReference>
<evidence type="ECO:0000256" key="4">
    <source>
        <dbReference type="ARBA" id="ARBA00022982"/>
    </source>
</evidence>
<dbReference type="InterPro" id="IPR023155">
    <property type="entry name" value="Cyt_c-552/4"/>
</dbReference>
<dbReference type="Gene3D" id="1.10.3820.10">
    <property type="entry name" value="Di-heme elbow motif domain"/>
    <property type="match status" value="1"/>
</dbReference>
<evidence type="ECO:0000256" key="5">
    <source>
        <dbReference type="ARBA" id="ARBA00023004"/>
    </source>
</evidence>
<evidence type="ECO:0000256" key="3">
    <source>
        <dbReference type="ARBA" id="ARBA00022723"/>
    </source>
</evidence>
<protein>
    <recommendedName>
        <fullName evidence="7">Cytochrome c-552/4 domain-containing protein</fullName>
    </recommendedName>
</protein>
<dbReference type="InterPro" id="IPR036280">
    <property type="entry name" value="Multihaem_cyt_sf"/>
</dbReference>
<gene>
    <name evidence="8" type="ORF">F0U60_51650</name>
</gene>
<accession>A0ABY9X8C1</accession>
<keyword evidence="4" id="KW-0249">Electron transport</keyword>
<organism evidence="8 9">
    <name type="scientific">Archangium minus</name>
    <dbReference type="NCBI Taxonomy" id="83450"/>
    <lineage>
        <taxon>Bacteria</taxon>
        <taxon>Pseudomonadati</taxon>
        <taxon>Myxococcota</taxon>
        <taxon>Myxococcia</taxon>
        <taxon>Myxococcales</taxon>
        <taxon>Cystobacterineae</taxon>
        <taxon>Archangiaceae</taxon>
        <taxon>Archangium</taxon>
    </lineage>
</organism>
<dbReference type="InterPro" id="IPR038266">
    <property type="entry name" value="NapC/NirT_cytc_sf"/>
</dbReference>
<keyword evidence="1" id="KW-0813">Transport</keyword>
<evidence type="ECO:0000256" key="6">
    <source>
        <dbReference type="SAM" id="Phobius"/>
    </source>
</evidence>
<keyword evidence="6" id="KW-0812">Transmembrane</keyword>
<name>A0ABY9X8C1_9BACT</name>
<keyword evidence="3" id="KW-0479">Metal-binding</keyword>
<keyword evidence="6" id="KW-1133">Transmembrane helix</keyword>
<evidence type="ECO:0000256" key="2">
    <source>
        <dbReference type="ARBA" id="ARBA00022617"/>
    </source>
</evidence>
<feature type="transmembrane region" description="Helical" evidence="6">
    <location>
        <begin position="26"/>
        <end position="46"/>
    </location>
</feature>
<dbReference type="Pfam" id="PF13435">
    <property type="entry name" value="Cytochrome_C554"/>
    <property type="match status" value="1"/>
</dbReference>
<evidence type="ECO:0000256" key="1">
    <source>
        <dbReference type="ARBA" id="ARBA00022448"/>
    </source>
</evidence>
<keyword evidence="5" id="KW-0408">Iron</keyword>
<evidence type="ECO:0000313" key="9">
    <source>
        <dbReference type="Proteomes" id="UP001611383"/>
    </source>
</evidence>
<keyword evidence="9" id="KW-1185">Reference proteome</keyword>
<evidence type="ECO:0000259" key="7">
    <source>
        <dbReference type="Pfam" id="PF13435"/>
    </source>
</evidence>
<proteinExistence type="predicted"/>
<dbReference type="SUPFAM" id="SSF48695">
    <property type="entry name" value="Multiheme cytochromes"/>
    <property type="match status" value="1"/>
</dbReference>
<sequence length="223" mass="24290">MSAWSVWAMVAPEPPHGATLGGTLEVVALLCIGVAVLGLLLVEFVFKSSMARSTYRWTLLLGLFVLPGVALLGTTGHMFESMKAVEACQSCHVMDPFVADMHNSQSATLAARHYRSGAIPAKQCYACHTGYGIFGTVESKRDGFRHWLLYVTDTWKEPITYKGTYPNANCLACHATAPAFLRVDSHKALGKQLANDEMNCFTCHGLPHPPRPTRAPTRVTANP</sequence>
<dbReference type="EMBL" id="CP043494">
    <property type="protein sequence ID" value="WNG51645.1"/>
    <property type="molecule type" value="Genomic_DNA"/>
</dbReference>
<evidence type="ECO:0000313" key="8">
    <source>
        <dbReference type="EMBL" id="WNG51645.1"/>
    </source>
</evidence>
<keyword evidence="2" id="KW-0349">Heme</keyword>
<dbReference type="Proteomes" id="UP001611383">
    <property type="component" value="Chromosome"/>
</dbReference>
<feature type="transmembrane region" description="Helical" evidence="6">
    <location>
        <begin position="58"/>
        <end position="79"/>
    </location>
</feature>
<feature type="domain" description="Cytochrome c-552/4" evidence="7">
    <location>
        <begin position="166"/>
        <end position="205"/>
    </location>
</feature>
<reference evidence="8 9" key="1">
    <citation type="submission" date="2019-08" db="EMBL/GenBank/DDBJ databases">
        <title>Archangium and Cystobacter genomes.</title>
        <authorList>
            <person name="Chen I.-C.K."/>
            <person name="Wielgoss S."/>
        </authorList>
    </citation>
    <scope>NUCLEOTIDE SEQUENCE [LARGE SCALE GENOMIC DNA]</scope>
    <source>
        <strain evidence="8 9">Cbm 6</strain>
    </source>
</reference>
<keyword evidence="6" id="KW-0472">Membrane</keyword>